<dbReference type="Pfam" id="PF00891">
    <property type="entry name" value="Methyltransf_2"/>
    <property type="match status" value="1"/>
</dbReference>
<dbReference type="Gene3D" id="3.40.50.150">
    <property type="entry name" value="Vaccinia Virus protein VP39"/>
    <property type="match status" value="1"/>
</dbReference>
<organism evidence="7 8">
    <name type="scientific">Moorena producens (strain JHB)</name>
    <dbReference type="NCBI Taxonomy" id="1454205"/>
    <lineage>
        <taxon>Bacteria</taxon>
        <taxon>Bacillati</taxon>
        <taxon>Cyanobacteriota</taxon>
        <taxon>Cyanophyceae</taxon>
        <taxon>Coleofasciculales</taxon>
        <taxon>Coleofasciculaceae</taxon>
        <taxon>Moorena</taxon>
    </lineage>
</organism>
<keyword evidence="3" id="KW-0949">S-adenosyl-L-methionine</keyword>
<keyword evidence="2" id="KW-0808">Transferase</keyword>
<dbReference type="AlphaFoldDB" id="A0A1D9G2E8"/>
<evidence type="ECO:0000259" key="6">
    <source>
        <dbReference type="Pfam" id="PF08100"/>
    </source>
</evidence>
<sequence length="344" mass="38480">MSISDKNQELEILTCDDKLLWDTWLSMFHFPTLTVADELGLFSLLDQAPATAQEVARNLSLGSRATEGLLGVMASLGYLVQLNGKFHLTQVSQTFLLPHSPYYWGGILHFIRENPLSHSSLLEAFRNDKASIYNNKDVWETHEVEEEKAKAFTRHMHSQTVSPAIGAASKGDFSNVKHLLDVGGGSGAFCFALAQRYPQINCTILELQTICKIAKEYIAESGLSDRVDTCVGDFFKDPFPAGYDAVLFSNIFHDWGWEKCLYLAKQSFEALPHGGRIYLHEILLADTKDSPLIATSFSLCLFWVTEGKQFSAAELEQLLQEAGFEEILIVQTYGYYSLVSARKP</sequence>
<evidence type="ECO:0000259" key="5">
    <source>
        <dbReference type="Pfam" id="PF00891"/>
    </source>
</evidence>
<dbReference type="EMBL" id="CP017708">
    <property type="protein sequence ID" value="AOY81799.1"/>
    <property type="molecule type" value="Genomic_DNA"/>
</dbReference>
<dbReference type="SUPFAM" id="SSF46785">
    <property type="entry name" value="Winged helix' DNA-binding domain"/>
    <property type="match status" value="1"/>
</dbReference>
<dbReference type="InterPro" id="IPR016461">
    <property type="entry name" value="COMT-like"/>
</dbReference>
<feature type="active site" description="Proton acceptor" evidence="4">
    <location>
        <position position="253"/>
    </location>
</feature>
<dbReference type="PROSITE" id="PS51683">
    <property type="entry name" value="SAM_OMT_II"/>
    <property type="match status" value="1"/>
</dbReference>
<dbReference type="PANTHER" id="PTHR43712">
    <property type="entry name" value="PUTATIVE (AFU_ORTHOLOGUE AFUA_4G14580)-RELATED"/>
    <property type="match status" value="1"/>
</dbReference>
<evidence type="ECO:0000313" key="7">
    <source>
        <dbReference type="EMBL" id="AOY81799.1"/>
    </source>
</evidence>
<dbReference type="GO" id="GO:0008171">
    <property type="term" value="F:O-methyltransferase activity"/>
    <property type="evidence" value="ECO:0007669"/>
    <property type="project" value="InterPro"/>
</dbReference>
<dbReference type="CDD" id="cd02440">
    <property type="entry name" value="AdoMet_MTases"/>
    <property type="match status" value="1"/>
</dbReference>
<dbReference type="Proteomes" id="UP000176944">
    <property type="component" value="Chromosome"/>
</dbReference>
<dbReference type="InterPro" id="IPR012967">
    <property type="entry name" value="COMT_dimerisation"/>
</dbReference>
<proteinExistence type="predicted"/>
<evidence type="ECO:0000256" key="1">
    <source>
        <dbReference type="ARBA" id="ARBA00022603"/>
    </source>
</evidence>
<evidence type="ECO:0000256" key="2">
    <source>
        <dbReference type="ARBA" id="ARBA00022679"/>
    </source>
</evidence>
<dbReference type="InterPro" id="IPR036388">
    <property type="entry name" value="WH-like_DNA-bd_sf"/>
</dbReference>
<dbReference type="PIRSF" id="PIRSF005739">
    <property type="entry name" value="O-mtase"/>
    <property type="match status" value="1"/>
</dbReference>
<reference evidence="8" key="1">
    <citation type="submission" date="2016-10" db="EMBL/GenBank/DDBJ databases">
        <title>Comparative genomics uncovers the prolific and rare metabolic potential of the cyanobacterial genus Moorea.</title>
        <authorList>
            <person name="Leao T."/>
            <person name="Castelao G."/>
            <person name="Korobeynikov A."/>
            <person name="Monroe E.A."/>
            <person name="Podell S."/>
            <person name="Glukhov E."/>
            <person name="Allen E."/>
            <person name="Gerwick W.H."/>
            <person name="Gerwick L."/>
        </authorList>
    </citation>
    <scope>NUCLEOTIDE SEQUENCE [LARGE SCALE GENOMIC DNA]</scope>
    <source>
        <strain evidence="8">JHB</strain>
    </source>
</reference>
<dbReference type="Gene3D" id="1.10.10.10">
    <property type="entry name" value="Winged helix-like DNA-binding domain superfamily/Winged helix DNA-binding domain"/>
    <property type="match status" value="1"/>
</dbReference>
<gene>
    <name evidence="7" type="ORF">BJP36_19670</name>
</gene>
<evidence type="ECO:0000256" key="4">
    <source>
        <dbReference type="PIRSR" id="PIRSR005739-1"/>
    </source>
</evidence>
<feature type="domain" description="O-methyltransferase C-terminal" evidence="5">
    <location>
        <begin position="122"/>
        <end position="325"/>
    </location>
</feature>
<protein>
    <submittedName>
        <fullName evidence="7">Methyltransferase</fullName>
    </submittedName>
</protein>
<evidence type="ECO:0000313" key="8">
    <source>
        <dbReference type="Proteomes" id="UP000176944"/>
    </source>
</evidence>
<dbReference type="PANTHER" id="PTHR43712:SF2">
    <property type="entry name" value="O-METHYLTRANSFERASE CICE"/>
    <property type="match status" value="1"/>
</dbReference>
<dbReference type="GO" id="GO:0032259">
    <property type="term" value="P:methylation"/>
    <property type="evidence" value="ECO:0007669"/>
    <property type="project" value="UniProtKB-KW"/>
</dbReference>
<dbReference type="InterPro" id="IPR029063">
    <property type="entry name" value="SAM-dependent_MTases_sf"/>
</dbReference>
<feature type="domain" description="O-methyltransferase dimerisation" evidence="6">
    <location>
        <begin position="32"/>
        <end position="96"/>
    </location>
</feature>
<accession>A0A1D9G2E8</accession>
<dbReference type="GO" id="GO:0046983">
    <property type="term" value="F:protein dimerization activity"/>
    <property type="evidence" value="ECO:0007669"/>
    <property type="project" value="InterPro"/>
</dbReference>
<dbReference type="SUPFAM" id="SSF53335">
    <property type="entry name" value="S-adenosyl-L-methionine-dependent methyltransferases"/>
    <property type="match status" value="1"/>
</dbReference>
<dbReference type="InterPro" id="IPR001077">
    <property type="entry name" value="COMT_C"/>
</dbReference>
<dbReference type="InterPro" id="IPR036390">
    <property type="entry name" value="WH_DNA-bd_sf"/>
</dbReference>
<dbReference type="Pfam" id="PF08100">
    <property type="entry name" value="Dimerisation"/>
    <property type="match status" value="1"/>
</dbReference>
<keyword evidence="1 7" id="KW-0489">Methyltransferase</keyword>
<name>A0A1D9G2E8_MOOP1</name>
<evidence type="ECO:0000256" key="3">
    <source>
        <dbReference type="ARBA" id="ARBA00022691"/>
    </source>
</evidence>